<reference evidence="2 3" key="1">
    <citation type="submission" date="2023-01" db="EMBL/GenBank/DDBJ databases">
        <title>Analysis of 21 Apiospora genomes using comparative genomics revels a genus with tremendous synthesis potential of carbohydrate active enzymes and secondary metabolites.</title>
        <authorList>
            <person name="Sorensen T."/>
        </authorList>
    </citation>
    <scope>NUCLEOTIDE SEQUENCE [LARGE SCALE GENOMIC DNA]</scope>
    <source>
        <strain evidence="2 3">CBS 24483</strain>
    </source>
</reference>
<sequence length="184" mass="20364">MVSRVDWQFGRNVNKAKELGLWGQTVTMFFTDHGDLAYEPLIIGGTGLPKGVVYEEMGEIVDLVPTVLQLGRIPETYAQYGVSLVDAMHAAARGEVLPHKNYSFTKGGFLVSEEPLPEQSPFPYDIKAGLQHSDTSSVDEAISICSKDWTYVYRLFEADELYSRKGDDAQELHNLAPSSRSSSA</sequence>
<evidence type="ECO:0000256" key="1">
    <source>
        <dbReference type="ARBA" id="ARBA00008779"/>
    </source>
</evidence>
<dbReference type="PANTHER" id="PTHR42693">
    <property type="entry name" value="ARYLSULFATASE FAMILY MEMBER"/>
    <property type="match status" value="1"/>
</dbReference>
<keyword evidence="3" id="KW-1185">Reference proteome</keyword>
<name>A0ABR1PY26_9PEZI</name>
<evidence type="ECO:0000313" key="2">
    <source>
        <dbReference type="EMBL" id="KAK7942642.1"/>
    </source>
</evidence>
<accession>A0ABR1PY26</accession>
<proteinExistence type="inferred from homology"/>
<gene>
    <name evidence="2" type="ORF">PG986_011755</name>
</gene>
<dbReference type="Proteomes" id="UP001391051">
    <property type="component" value="Unassembled WGS sequence"/>
</dbReference>
<dbReference type="EMBL" id="JAQQWE010000008">
    <property type="protein sequence ID" value="KAK7942642.1"/>
    <property type="molecule type" value="Genomic_DNA"/>
</dbReference>
<dbReference type="GeneID" id="92081039"/>
<organism evidence="2 3">
    <name type="scientific">Apiospora aurea</name>
    <dbReference type="NCBI Taxonomy" id="335848"/>
    <lineage>
        <taxon>Eukaryota</taxon>
        <taxon>Fungi</taxon>
        <taxon>Dikarya</taxon>
        <taxon>Ascomycota</taxon>
        <taxon>Pezizomycotina</taxon>
        <taxon>Sordariomycetes</taxon>
        <taxon>Xylariomycetidae</taxon>
        <taxon>Amphisphaeriales</taxon>
        <taxon>Apiosporaceae</taxon>
        <taxon>Apiospora</taxon>
    </lineage>
</organism>
<comment type="similarity">
    <text evidence="1">Belongs to the sulfatase family.</text>
</comment>
<dbReference type="PANTHER" id="PTHR42693:SF33">
    <property type="entry name" value="ARYLSULFATASE"/>
    <property type="match status" value="1"/>
</dbReference>
<dbReference type="InterPro" id="IPR050738">
    <property type="entry name" value="Sulfatase"/>
</dbReference>
<comment type="caution">
    <text evidence="2">The sequence shown here is derived from an EMBL/GenBank/DDBJ whole genome shotgun (WGS) entry which is preliminary data.</text>
</comment>
<dbReference type="Gene3D" id="3.40.720.10">
    <property type="entry name" value="Alkaline Phosphatase, subunit A"/>
    <property type="match status" value="1"/>
</dbReference>
<dbReference type="SUPFAM" id="SSF53649">
    <property type="entry name" value="Alkaline phosphatase-like"/>
    <property type="match status" value="1"/>
</dbReference>
<dbReference type="RefSeq" id="XP_066694673.1">
    <property type="nucleotide sequence ID" value="XM_066847977.1"/>
</dbReference>
<dbReference type="InterPro" id="IPR017850">
    <property type="entry name" value="Alkaline_phosphatase_core_sf"/>
</dbReference>
<evidence type="ECO:0000313" key="3">
    <source>
        <dbReference type="Proteomes" id="UP001391051"/>
    </source>
</evidence>
<protein>
    <submittedName>
        <fullName evidence="2">Sulfatase</fullName>
    </submittedName>
</protein>